<dbReference type="InterPro" id="IPR037293">
    <property type="entry name" value="Gal_Oxidase_central_sf"/>
</dbReference>
<dbReference type="SMART" id="SM00612">
    <property type="entry name" value="Kelch"/>
    <property type="match status" value="5"/>
</dbReference>
<feature type="domain" description="Attractin/MKLN-like beta-propeller" evidence="5">
    <location>
        <begin position="478"/>
        <end position="615"/>
    </location>
</feature>
<feature type="signal peptide" evidence="4">
    <location>
        <begin position="1"/>
        <end position="19"/>
    </location>
</feature>
<evidence type="ECO:0000256" key="4">
    <source>
        <dbReference type="SAM" id="SignalP"/>
    </source>
</evidence>
<organism evidence="6 7">
    <name type="scientific">Cystobacter fuscus</name>
    <dbReference type="NCBI Taxonomy" id="43"/>
    <lineage>
        <taxon>Bacteria</taxon>
        <taxon>Pseudomonadati</taxon>
        <taxon>Myxococcota</taxon>
        <taxon>Myxococcia</taxon>
        <taxon>Myxococcales</taxon>
        <taxon>Cystobacterineae</taxon>
        <taxon>Archangiaceae</taxon>
        <taxon>Cystobacter</taxon>
    </lineage>
</organism>
<feature type="compositionally biased region" description="Gly residues" evidence="3">
    <location>
        <begin position="448"/>
        <end position="467"/>
    </location>
</feature>
<dbReference type="InterPro" id="IPR056737">
    <property type="entry name" value="Beta-prop_ATRN-MKLN-like"/>
</dbReference>
<protein>
    <recommendedName>
        <fullName evidence="5">Attractin/MKLN-like beta-propeller domain-containing protein</fullName>
    </recommendedName>
</protein>
<dbReference type="Pfam" id="PF22352">
    <property type="entry name" value="K319L-like_PKD"/>
    <property type="match status" value="1"/>
</dbReference>
<dbReference type="RefSeq" id="WP_157758247.1">
    <property type="nucleotide sequence ID" value="NZ_CP022098.1"/>
</dbReference>
<dbReference type="Gene3D" id="2.120.10.80">
    <property type="entry name" value="Kelch-type beta propeller"/>
    <property type="match status" value="1"/>
</dbReference>
<keyword evidence="1" id="KW-0880">Kelch repeat</keyword>
<evidence type="ECO:0000256" key="2">
    <source>
        <dbReference type="ARBA" id="ARBA00022737"/>
    </source>
</evidence>
<dbReference type="InterPro" id="IPR013783">
    <property type="entry name" value="Ig-like_fold"/>
</dbReference>
<sequence length="799" mass="81920">MKRHLNQRMLWLVSCLLLAAMGCTQNPESQEPTGDVQFVNSVPQALTGDNVTRVVVTLTAPDLAARSLSLTRMEGTWSGTMYRIPAGPNRTFTAEAFDATGVLRFRGEAMGVPITEGSTQVVALTLQTVASTGDVFDNTAPCIDSLIASASQVLPGGSVSLIATAHDPDPTDTLTYSWSATAGSFSASSSTSTTWTAPATAGDITVTLTVTDSRGASSSISVVITVINTTPGPGYGNAEVRVSFNSSPTVQRITTSHSPVAVGGTATLTVTAVDAEAHSLSYAWSSTCPGTWTDSNLATAQFTPSAAPAGEPCGNCPVTVIVTDSAGGRTPGTLRLCVGNGPVVSFPPRIVLTHQSASSVSGGGSVVLRVVAEDGDGSALSFSWAASSGALGARVNSLSSSEVVWTAPTCSPVGGPPSITVTVTNTRGFTASHTFYVPVVSGTDCGTGNGDGGTGNGDGGTGNGDGGTDPSTPGTVALWTPTGHLLAGRYFQSATLLPSGKVLVIGGYNNTYPLASAELYDPATGSWSSARNMAQARALHSVTLLPSGKVLVIGGNGSRDGYPVGLNSVEIYDPAKNTWSSAAPMTFARYSHTATRLPNGKVLVIGGAASSYGGDIPELYDPATNSWLPVSTMNSSSRFGHFAFLQSTGNVLVLGGGTPAVERYDPSLDSWTIATGFTDSWSYAQLLASGRVLLASGSGLSLYDPVLYTQTPVGNLLQTRSYHAVTRLNSGKLLVTGGSSSTSILSELFDPSTGLSAYTTSMPESRYAHTATLLPNGKVLVTGGYWSVQGLTSSVIYTP</sequence>
<feature type="region of interest" description="Disordered" evidence="3">
    <location>
        <begin position="448"/>
        <end position="471"/>
    </location>
</feature>
<proteinExistence type="predicted"/>
<dbReference type="PANTHER" id="PTHR45632:SF3">
    <property type="entry name" value="KELCH-LIKE PROTEIN 32"/>
    <property type="match status" value="1"/>
</dbReference>
<evidence type="ECO:0000256" key="1">
    <source>
        <dbReference type="ARBA" id="ARBA00022441"/>
    </source>
</evidence>
<dbReference type="PANTHER" id="PTHR45632">
    <property type="entry name" value="LD33804P"/>
    <property type="match status" value="1"/>
</dbReference>
<dbReference type="InterPro" id="IPR006652">
    <property type="entry name" value="Kelch_1"/>
</dbReference>
<accession>A0A250IWE9</accession>
<dbReference type="EMBL" id="CP022098">
    <property type="protein sequence ID" value="ATB35603.1"/>
    <property type="molecule type" value="Genomic_DNA"/>
</dbReference>
<dbReference type="SUPFAM" id="SSF49299">
    <property type="entry name" value="PKD domain"/>
    <property type="match status" value="1"/>
</dbReference>
<keyword evidence="2" id="KW-0677">Repeat</keyword>
<dbReference type="Pfam" id="PF24981">
    <property type="entry name" value="Beta-prop_ATRN-LZTR1"/>
    <property type="match status" value="1"/>
</dbReference>
<dbReference type="Proteomes" id="UP000217257">
    <property type="component" value="Chromosome"/>
</dbReference>
<dbReference type="Gene3D" id="2.60.40.10">
    <property type="entry name" value="Immunoglobulins"/>
    <property type="match status" value="1"/>
</dbReference>
<keyword evidence="4" id="KW-0732">Signal</keyword>
<gene>
    <name evidence="6" type="ORF">CYFUS_001017</name>
</gene>
<dbReference type="PROSITE" id="PS51257">
    <property type="entry name" value="PROKAR_LIPOPROTEIN"/>
    <property type="match status" value="1"/>
</dbReference>
<dbReference type="InterPro" id="IPR015915">
    <property type="entry name" value="Kelch-typ_b-propeller"/>
</dbReference>
<feature type="chain" id="PRO_5012173964" description="Attractin/MKLN-like beta-propeller domain-containing protein" evidence="4">
    <location>
        <begin position="20"/>
        <end position="799"/>
    </location>
</feature>
<evidence type="ECO:0000256" key="3">
    <source>
        <dbReference type="SAM" id="MobiDB-lite"/>
    </source>
</evidence>
<dbReference type="InterPro" id="IPR035986">
    <property type="entry name" value="PKD_dom_sf"/>
</dbReference>
<dbReference type="KEGG" id="cfus:CYFUS_001017"/>
<dbReference type="Gene3D" id="2.130.10.80">
    <property type="entry name" value="Galactose oxidase/kelch, beta-propeller"/>
    <property type="match status" value="3"/>
</dbReference>
<dbReference type="AlphaFoldDB" id="A0A250IWE9"/>
<evidence type="ECO:0000313" key="6">
    <source>
        <dbReference type="EMBL" id="ATB35603.1"/>
    </source>
</evidence>
<evidence type="ECO:0000313" key="7">
    <source>
        <dbReference type="Proteomes" id="UP000217257"/>
    </source>
</evidence>
<reference evidence="6 7" key="1">
    <citation type="submission" date="2017-06" db="EMBL/GenBank/DDBJ databases">
        <title>Sequencing and comparative analysis of myxobacterial genomes.</title>
        <authorList>
            <person name="Rupp O."/>
            <person name="Goesmann A."/>
            <person name="Sogaard-Andersen L."/>
        </authorList>
    </citation>
    <scope>NUCLEOTIDE SEQUENCE [LARGE SCALE GENOMIC DNA]</scope>
    <source>
        <strain evidence="6 7">DSM 52655</strain>
    </source>
</reference>
<dbReference type="SUPFAM" id="SSF117281">
    <property type="entry name" value="Kelch motif"/>
    <property type="match status" value="2"/>
</dbReference>
<evidence type="ECO:0000259" key="5">
    <source>
        <dbReference type="Pfam" id="PF24981"/>
    </source>
</evidence>
<name>A0A250IWE9_9BACT</name>